<feature type="transmembrane region" description="Helical" evidence="1">
    <location>
        <begin position="68"/>
        <end position="89"/>
    </location>
</feature>
<feature type="transmembrane region" description="Helical" evidence="1">
    <location>
        <begin position="44"/>
        <end position="62"/>
    </location>
</feature>
<keyword evidence="1" id="KW-0812">Transmembrane</keyword>
<dbReference type="Proteomes" id="UP000009026">
    <property type="component" value="Chromosome"/>
</dbReference>
<evidence type="ECO:0000256" key="1">
    <source>
        <dbReference type="SAM" id="Phobius"/>
    </source>
</evidence>
<dbReference type="RefSeq" id="WP_002639761.1">
    <property type="nucleotide sequence ID" value="NZ_CP012109.1"/>
</dbReference>
<dbReference type="AlphaFoldDB" id="A0A0H4WUG5"/>
<dbReference type="STRING" id="1297742.A176_003998"/>
<dbReference type="OrthoDB" id="9953648at2"/>
<reference evidence="2 3" key="1">
    <citation type="journal article" date="2016" name="PLoS ONE">
        <title>Complete Genome Sequence and Comparative Genomics of a Novel Myxobacterium Myxococcus hansupus.</title>
        <authorList>
            <person name="Sharma G."/>
            <person name="Narwani T."/>
            <person name="Subramanian S."/>
        </authorList>
    </citation>
    <scope>NUCLEOTIDE SEQUENCE [LARGE SCALE GENOMIC DNA]</scope>
    <source>
        <strain evidence="3">mixupus</strain>
    </source>
</reference>
<evidence type="ECO:0000313" key="2">
    <source>
        <dbReference type="EMBL" id="AKQ67086.1"/>
    </source>
</evidence>
<organism evidence="2 3">
    <name type="scientific">Pseudomyxococcus hansupus</name>
    <dbReference type="NCBI Taxonomy" id="1297742"/>
    <lineage>
        <taxon>Bacteria</taxon>
        <taxon>Pseudomonadati</taxon>
        <taxon>Myxococcota</taxon>
        <taxon>Myxococcia</taxon>
        <taxon>Myxococcales</taxon>
        <taxon>Cystobacterineae</taxon>
        <taxon>Myxococcaceae</taxon>
        <taxon>Pseudomyxococcus</taxon>
    </lineage>
</organism>
<protein>
    <submittedName>
        <fullName evidence="2">Uncharacterized protein</fullName>
    </submittedName>
</protein>
<accession>A0A0H4WUG5</accession>
<sequence length="100" mass="11110">MAAWFTFIANVLAWGFLGLGLLCDVSTVVLFWRTRHQPRMASGVPVVALIGYLLFCAIRTALSLDRFLPLLAGLVIVHGVVQWSLPALLRRREPRQGHDG</sequence>
<feature type="transmembrane region" description="Helical" evidence="1">
    <location>
        <begin position="12"/>
        <end position="32"/>
    </location>
</feature>
<proteinExistence type="predicted"/>
<dbReference type="EMBL" id="CP012109">
    <property type="protein sequence ID" value="AKQ67086.1"/>
    <property type="molecule type" value="Genomic_DNA"/>
</dbReference>
<gene>
    <name evidence="2" type="ORF">A176_003998</name>
</gene>
<keyword evidence="3" id="KW-1185">Reference proteome</keyword>
<keyword evidence="1" id="KW-1133">Transmembrane helix</keyword>
<name>A0A0H4WUG5_9BACT</name>
<evidence type="ECO:0000313" key="3">
    <source>
        <dbReference type="Proteomes" id="UP000009026"/>
    </source>
</evidence>
<dbReference type="PATRIC" id="fig|1297742.4.peg.4040"/>
<keyword evidence="1" id="KW-0472">Membrane</keyword>
<dbReference type="KEGG" id="mym:A176_003998"/>